<dbReference type="Gene3D" id="3.90.650.10">
    <property type="entry name" value="PurM-like C-terminal domain"/>
    <property type="match status" value="2"/>
</dbReference>
<keyword evidence="3" id="KW-0547">Nucleotide-binding</keyword>
<dbReference type="GO" id="GO:0046872">
    <property type="term" value="F:metal ion binding"/>
    <property type="evidence" value="ECO:0007669"/>
    <property type="project" value="UniProtKB-KW"/>
</dbReference>
<feature type="domain" description="PurM-like C-terminal" evidence="7">
    <location>
        <begin position="441"/>
        <end position="593"/>
    </location>
</feature>
<dbReference type="FunFam" id="3.30.1330.10:FF:000013">
    <property type="entry name" value="Phosphoribosylformylglycinamidine synthase"/>
    <property type="match status" value="1"/>
</dbReference>
<dbReference type="KEGG" id="ifn:GM661_10895"/>
<evidence type="ECO:0000313" key="9">
    <source>
        <dbReference type="EMBL" id="QTL98441.1"/>
    </source>
</evidence>
<dbReference type="InterPro" id="IPR029062">
    <property type="entry name" value="Class_I_gatase-like"/>
</dbReference>
<dbReference type="GO" id="GO:0004642">
    <property type="term" value="F:phosphoribosylformylglycinamidine synthase activity"/>
    <property type="evidence" value="ECO:0007669"/>
    <property type="project" value="UniProtKB-EC"/>
</dbReference>
<dbReference type="InterPro" id="IPR036921">
    <property type="entry name" value="PurM-like_N_sf"/>
</dbReference>
<evidence type="ECO:0000259" key="8">
    <source>
        <dbReference type="Pfam" id="PF18072"/>
    </source>
</evidence>
<dbReference type="InterPro" id="IPR010918">
    <property type="entry name" value="PurM-like_C_dom"/>
</dbReference>
<dbReference type="EC" id="6.3.5.3" evidence="9"/>
<feature type="domain" description="Phosphoribosylformylglycinamidine synthase linker" evidence="8">
    <location>
        <begin position="184"/>
        <end position="229"/>
    </location>
</feature>
<evidence type="ECO:0000256" key="2">
    <source>
        <dbReference type="ARBA" id="ARBA00022723"/>
    </source>
</evidence>
<evidence type="ECO:0000256" key="6">
    <source>
        <dbReference type="ARBA" id="ARBA00022842"/>
    </source>
</evidence>
<dbReference type="Proteomes" id="UP000665020">
    <property type="component" value="Chromosome"/>
</dbReference>
<dbReference type="SMART" id="SM01211">
    <property type="entry name" value="GATase_5"/>
    <property type="match status" value="1"/>
</dbReference>
<protein>
    <submittedName>
        <fullName evidence="9">Phosphoribosylformylglycinamidine synthase</fullName>
        <ecNumber evidence="9">6.3.5.3</ecNumber>
    </submittedName>
</protein>
<evidence type="ECO:0000256" key="4">
    <source>
        <dbReference type="ARBA" id="ARBA00022755"/>
    </source>
</evidence>
<dbReference type="PANTHER" id="PTHR10099">
    <property type="entry name" value="PHOSPHORIBOSYLFORMYLGLYCINAMIDINE SYNTHASE"/>
    <property type="match status" value="1"/>
</dbReference>
<keyword evidence="10" id="KW-1185">Reference proteome</keyword>
<dbReference type="SUPFAM" id="SSF52317">
    <property type="entry name" value="Class I glutamine amidotransferase-like"/>
    <property type="match status" value="1"/>
</dbReference>
<dbReference type="SUPFAM" id="SSF56042">
    <property type="entry name" value="PurM C-terminal domain-like"/>
    <property type="match status" value="2"/>
</dbReference>
<dbReference type="AlphaFoldDB" id="A0A8A7KAF5"/>
<dbReference type="NCBIfam" id="TIGR01857">
    <property type="entry name" value="FGAM-synthase"/>
    <property type="match status" value="1"/>
</dbReference>
<evidence type="ECO:0000256" key="1">
    <source>
        <dbReference type="ARBA" id="ARBA00022598"/>
    </source>
</evidence>
<dbReference type="GO" id="GO:0005737">
    <property type="term" value="C:cytoplasm"/>
    <property type="evidence" value="ECO:0007669"/>
    <property type="project" value="TreeGrafter"/>
</dbReference>
<proteinExistence type="predicted"/>
<dbReference type="GO" id="GO:0005524">
    <property type="term" value="F:ATP binding"/>
    <property type="evidence" value="ECO:0007669"/>
    <property type="project" value="UniProtKB-KW"/>
</dbReference>
<dbReference type="Gene3D" id="3.40.50.880">
    <property type="match status" value="1"/>
</dbReference>
<dbReference type="CDD" id="cd02203">
    <property type="entry name" value="PurL_repeat1"/>
    <property type="match status" value="1"/>
</dbReference>
<keyword evidence="5" id="KW-0067">ATP-binding</keyword>
<dbReference type="InterPro" id="IPR041609">
    <property type="entry name" value="PurL_linker"/>
</dbReference>
<dbReference type="Pfam" id="PF02769">
    <property type="entry name" value="AIRS_C"/>
    <property type="match status" value="1"/>
</dbReference>
<keyword evidence="4" id="KW-0658">Purine biosynthesis</keyword>
<dbReference type="GO" id="GO:0006164">
    <property type="term" value="P:purine nucleotide biosynthetic process"/>
    <property type="evidence" value="ECO:0007669"/>
    <property type="project" value="UniProtKB-KW"/>
</dbReference>
<name>A0A8A7KAF5_9FIRM</name>
<evidence type="ECO:0000313" key="10">
    <source>
        <dbReference type="Proteomes" id="UP000665020"/>
    </source>
</evidence>
<dbReference type="RefSeq" id="WP_230866868.1">
    <property type="nucleotide sequence ID" value="NZ_CP046640.1"/>
</dbReference>
<evidence type="ECO:0000256" key="3">
    <source>
        <dbReference type="ARBA" id="ARBA00022741"/>
    </source>
</evidence>
<evidence type="ECO:0000259" key="7">
    <source>
        <dbReference type="Pfam" id="PF02769"/>
    </source>
</evidence>
<dbReference type="Gene3D" id="3.30.1330.10">
    <property type="entry name" value="PurM-like, N-terminal domain"/>
    <property type="match status" value="2"/>
</dbReference>
<dbReference type="EMBL" id="CP046640">
    <property type="protein sequence ID" value="QTL98441.1"/>
    <property type="molecule type" value="Genomic_DNA"/>
</dbReference>
<gene>
    <name evidence="9" type="ORF">GM661_10895</name>
</gene>
<dbReference type="PANTHER" id="PTHR10099:SF1">
    <property type="entry name" value="PHOSPHORIBOSYLFORMYLGLYCINAMIDINE SYNTHASE"/>
    <property type="match status" value="1"/>
</dbReference>
<organism evidence="9 10">
    <name type="scientific">Iocasia fonsfrigidae</name>
    <dbReference type="NCBI Taxonomy" id="2682810"/>
    <lineage>
        <taxon>Bacteria</taxon>
        <taxon>Bacillati</taxon>
        <taxon>Bacillota</taxon>
        <taxon>Clostridia</taxon>
        <taxon>Halanaerobiales</taxon>
        <taxon>Halanaerobiaceae</taxon>
        <taxon>Iocasia</taxon>
    </lineage>
</organism>
<keyword evidence="1 9" id="KW-0436">Ligase</keyword>
<keyword evidence="2" id="KW-0479">Metal-binding</keyword>
<dbReference type="CDD" id="cd02204">
    <property type="entry name" value="PurL_repeat2"/>
    <property type="match status" value="1"/>
</dbReference>
<dbReference type="SUPFAM" id="SSF55326">
    <property type="entry name" value="PurM N-terminal domain-like"/>
    <property type="match status" value="2"/>
</dbReference>
<evidence type="ECO:0000256" key="5">
    <source>
        <dbReference type="ARBA" id="ARBA00022840"/>
    </source>
</evidence>
<dbReference type="Pfam" id="PF13507">
    <property type="entry name" value="GATase_5"/>
    <property type="match status" value="1"/>
</dbReference>
<dbReference type="InterPro" id="IPR036676">
    <property type="entry name" value="PurM-like_C_sf"/>
</dbReference>
<dbReference type="Pfam" id="PF18072">
    <property type="entry name" value="FGAR-AT_linker"/>
    <property type="match status" value="1"/>
</dbReference>
<keyword evidence="6" id="KW-0460">Magnesium</keyword>
<accession>A0A8A7KAF5</accession>
<dbReference type="InterPro" id="IPR010141">
    <property type="entry name" value="FGAM_synthase"/>
</dbReference>
<sequence length="1254" mass="139355">MNKGVFRIFVEKKPGFDTESQFLNKEIKEFLGIKGLTAIRVIHRYDIEGISDDIYNRSRETIFAEPPVDLIYDGDFEITEDARFIAVEYLPGQYDQRADSAAQCIQILTHGEKPEVRCAKIILISGEITDKEFQKIKDYCINPLESREASLAKPKTLKMELEYPTEVKEIDDFIKMNKDELLSLHQELELAMSDADLLFTQNYFKKERRNPALTEIRVLDTYWSDHCRHTTFLTEITDIEFRDGPYTPAIKKAYQQYLDRRKRLYGDQEKPICLMDIATIGMKEMSERGLLDDLDKSEEINACSIKIKVDIDGQKEDWLLMFKNETHNHPTEIEPFGGAATCLGGAIRDPLSGRSYVYQAMRVTGSADPRQNISATMEGKLPQRKISTGAAEGYSSYGNQIGLATGHVAELYHENFIAKRMEIGAVLGAAPAENVIRERPQKGDIIILLGGRTGRDGCGGATGSSKEHTEESLHSCGAEVQKGNPITERKIQRLFRNPDFSKLIKRCNDFGAGGVSVAIGELADSLDIDLDAVPKKYEGLDGTELAISESQERMAVVIAQGDLAELINIAEEENLEATPVAVVTDTGRLRMTWQDKTIVDISRDFLNTHGAAQQSSVTVISADTDDNYLTASPVELTDYQDIQTAWFDNLQDLNVCSQKGLVERFDSTIGAASILLPFGGKYQMTPVDGMAAKIPVLKGETNTATVMTFGYNPKLASWSPFHGAVYAVVQAVARAVALGTDYKNIRLTFQEYFEKLGQDRTRWGKPFSALLGAYLVQSSLGIPAIGGKDSMSGTFKDIDVPPTLLAFAVNVSDVKHIISPEFKSKDSKVVWVRIKKDKDSLPVFEDLKEKYAVIHNLIKEGKVRAAKAVDEGGVAAAVSKMTFGNQIGFDFKENINIKDLFLPEFGSLVLELSPQADLSNLSEYILLGSTSSDSYIRVEDEELDIIEAQNKWQEPLEGIFPTRTKGLKETPPLKINRIKEIKKSSVKITKPGVFIPVFPGTNCEYDTIRKFEEAGARVESFVFKNLTPKMIDESIEKMVEMIDESQILMISGGFSAGDEPEGSGKFIANVFRNPLISESLMRLLNERDGLILGICNGFQALIKLGLLPYGEICDINSNSPTLSYNTIGRHVSSMVRTRVVSNVSPWLARVQAGAEHIIPVSHGEGRFIASDELLKDLLNNGQIATQYVDFKGKPTQDNRFNPNGSCWSVEGITSPDGRIFGKMGHSERITSNTAKNIPGEKDQQLFRAGVEYFM</sequence>
<reference evidence="9" key="1">
    <citation type="submission" date="2019-12" db="EMBL/GenBank/DDBJ databases">
        <authorList>
            <person name="zhang j."/>
            <person name="sun C.M."/>
        </authorList>
    </citation>
    <scope>NUCLEOTIDE SEQUENCE</scope>
    <source>
        <strain evidence="9">NS-1</strain>
    </source>
</reference>